<dbReference type="EMBL" id="CP056030">
    <property type="protein sequence ID" value="QKZ03930.1"/>
    <property type="molecule type" value="Genomic_DNA"/>
</dbReference>
<name>A0A7D5HCG6_9PSED</name>
<sequence length="214" mass="22986">MSIEGVIFDSDGTLVDSERMAAGLLRELLAERDIHLPHDEVLRRFRGVQFAIFVGELCEEHAHLDAEPFMSDFRGRSLDLFAQGLDAMPGALDFVRELKLPKCVATNGPRAKVETCLKTAGLWEAFAGNIVSAYEVNAWKPSPELILAAAQVLDLAPQQCLLVDDSVPGVQAGLAAGTVVAGYGDTDFSAFHGQPGFHHVPDYAALKALLASLG</sequence>
<proteinExistence type="inferred from homology"/>
<dbReference type="SUPFAM" id="SSF56784">
    <property type="entry name" value="HAD-like"/>
    <property type="match status" value="1"/>
</dbReference>
<dbReference type="AlphaFoldDB" id="A0A7D5HCG6"/>
<dbReference type="SFLD" id="SFLDS00003">
    <property type="entry name" value="Haloacid_Dehalogenase"/>
    <property type="match status" value="1"/>
</dbReference>
<evidence type="ECO:0000313" key="6">
    <source>
        <dbReference type="Proteomes" id="UP000509568"/>
    </source>
</evidence>
<dbReference type="Gene3D" id="3.40.50.1000">
    <property type="entry name" value="HAD superfamily/HAD-like"/>
    <property type="match status" value="1"/>
</dbReference>
<dbReference type="NCBIfam" id="TIGR01509">
    <property type="entry name" value="HAD-SF-IA-v3"/>
    <property type="match status" value="1"/>
</dbReference>
<evidence type="ECO:0000256" key="4">
    <source>
        <dbReference type="ARBA" id="ARBA00022842"/>
    </source>
</evidence>
<dbReference type="KEGG" id="pez:HWQ56_09090"/>
<keyword evidence="6" id="KW-1185">Reference proteome</keyword>
<dbReference type="SFLD" id="SFLDG01129">
    <property type="entry name" value="C1.5:_HAD__Beta-PGM__Phosphata"/>
    <property type="match status" value="1"/>
</dbReference>
<keyword evidence="4" id="KW-0460">Magnesium</keyword>
<keyword evidence="3" id="KW-0479">Metal-binding</keyword>
<keyword evidence="5" id="KW-0378">Hydrolase</keyword>
<organism evidence="5 6">
    <name type="scientific">Pseudomonas eucalypticola</name>
    <dbReference type="NCBI Taxonomy" id="2599595"/>
    <lineage>
        <taxon>Bacteria</taxon>
        <taxon>Pseudomonadati</taxon>
        <taxon>Pseudomonadota</taxon>
        <taxon>Gammaproteobacteria</taxon>
        <taxon>Pseudomonadales</taxon>
        <taxon>Pseudomonadaceae</taxon>
        <taxon>Pseudomonas</taxon>
    </lineage>
</organism>
<dbReference type="InterPro" id="IPR023214">
    <property type="entry name" value="HAD_sf"/>
</dbReference>
<comment type="cofactor">
    <cofactor evidence="1">
        <name>Mg(2+)</name>
        <dbReference type="ChEBI" id="CHEBI:18420"/>
    </cofactor>
</comment>
<dbReference type="PANTHER" id="PTHR46193:SF10">
    <property type="entry name" value="6-PHOSPHOGLUCONATE PHOSPHATASE"/>
    <property type="match status" value="1"/>
</dbReference>
<dbReference type="Pfam" id="PF00702">
    <property type="entry name" value="Hydrolase"/>
    <property type="match status" value="1"/>
</dbReference>
<dbReference type="Gene3D" id="1.10.150.240">
    <property type="entry name" value="Putative phosphatase, domain 2"/>
    <property type="match status" value="1"/>
</dbReference>
<dbReference type="RefSeq" id="WP_158158465.1">
    <property type="nucleotide sequence ID" value="NZ_CP056030.1"/>
</dbReference>
<dbReference type="Proteomes" id="UP000509568">
    <property type="component" value="Chromosome"/>
</dbReference>
<dbReference type="InterPro" id="IPR036412">
    <property type="entry name" value="HAD-like_sf"/>
</dbReference>
<evidence type="ECO:0000256" key="1">
    <source>
        <dbReference type="ARBA" id="ARBA00001946"/>
    </source>
</evidence>
<evidence type="ECO:0000313" key="5">
    <source>
        <dbReference type="EMBL" id="QKZ03930.1"/>
    </source>
</evidence>
<reference evidence="5 6" key="1">
    <citation type="submission" date="2020-06" db="EMBL/GenBank/DDBJ databases">
        <title>Pseudomonas eucalypticola sp. nov., an endophyte of Eucalyptus dunnii leaves with biocontrol ability of eucalyptus leaf blight.</title>
        <authorList>
            <person name="Liu Y."/>
            <person name="Song Z."/>
            <person name="Zeng H."/>
            <person name="Lu M."/>
            <person name="Wang X."/>
            <person name="Lian X."/>
            <person name="Zhang Q."/>
        </authorList>
    </citation>
    <scope>NUCLEOTIDE SEQUENCE [LARGE SCALE GENOMIC DNA]</scope>
    <source>
        <strain evidence="5 6">NP-1</strain>
    </source>
</reference>
<dbReference type="PRINTS" id="PR00413">
    <property type="entry name" value="HADHALOGNASE"/>
</dbReference>
<dbReference type="GO" id="GO:0046872">
    <property type="term" value="F:metal ion binding"/>
    <property type="evidence" value="ECO:0007669"/>
    <property type="project" value="UniProtKB-KW"/>
</dbReference>
<comment type="similarity">
    <text evidence="2">Belongs to the HAD-like hydrolase superfamily. CbbY/CbbZ/Gph/YieH family.</text>
</comment>
<accession>A0A7D5HCG6</accession>
<dbReference type="InterPro" id="IPR006439">
    <property type="entry name" value="HAD-SF_hydro_IA"/>
</dbReference>
<dbReference type="PANTHER" id="PTHR46193">
    <property type="entry name" value="6-PHOSPHOGLUCONATE PHOSPHATASE"/>
    <property type="match status" value="1"/>
</dbReference>
<evidence type="ECO:0000256" key="3">
    <source>
        <dbReference type="ARBA" id="ARBA00022723"/>
    </source>
</evidence>
<dbReference type="InterPro" id="IPR023198">
    <property type="entry name" value="PGP-like_dom2"/>
</dbReference>
<dbReference type="GO" id="GO:0016787">
    <property type="term" value="F:hydrolase activity"/>
    <property type="evidence" value="ECO:0007669"/>
    <property type="project" value="UniProtKB-KW"/>
</dbReference>
<gene>
    <name evidence="5" type="ORF">HWQ56_09090</name>
</gene>
<protein>
    <submittedName>
        <fullName evidence="5">HAD-IA family hydrolase</fullName>
    </submittedName>
</protein>
<dbReference type="InterPro" id="IPR051600">
    <property type="entry name" value="Beta-PGM-like"/>
</dbReference>
<evidence type="ECO:0000256" key="2">
    <source>
        <dbReference type="ARBA" id="ARBA00006171"/>
    </source>
</evidence>